<keyword evidence="1" id="KW-0812">Transmembrane</keyword>
<sequence>MKQIDSKKNASTSPVSLNQRAEDNLRFIRDTMEGASVFTGVSGMGYMGAGVTALLAAWLAEQQSNDAYWLLVWMLELVIATAIAFSLLLRKTAQQGKSVFNASGRKLFLAFLPTMSVGGLLTLSFFLQGRTGLLPGIWLGLYGAAVMTAGVWSVRAIPVMGALFMGLAAGVLLTALPANLMLALGFGGLHIVFGFWIWRYHGG</sequence>
<reference evidence="3" key="1">
    <citation type="submission" date="2016-07" db="EMBL/GenBank/DDBJ databases">
        <authorList>
            <person name="Florea S."/>
            <person name="Webb J.S."/>
            <person name="Jaromczyk J."/>
            <person name="Schardl C.L."/>
        </authorList>
    </citation>
    <scope>NUCLEOTIDE SEQUENCE [LARGE SCALE GENOMIC DNA]</scope>
    <source>
        <strain evidence="3">KCTC 42131</strain>
    </source>
</reference>
<keyword evidence="1" id="KW-1133">Transmembrane helix</keyword>
<feature type="transmembrane region" description="Helical" evidence="1">
    <location>
        <begin position="182"/>
        <end position="198"/>
    </location>
</feature>
<dbReference type="Proteomes" id="UP000175669">
    <property type="component" value="Unassembled WGS sequence"/>
</dbReference>
<keyword evidence="1" id="KW-0472">Membrane</keyword>
<feature type="transmembrane region" description="Helical" evidence="1">
    <location>
        <begin position="35"/>
        <end position="60"/>
    </location>
</feature>
<protein>
    <submittedName>
        <fullName evidence="2">Uncharacterized protein</fullName>
    </submittedName>
</protein>
<dbReference type="RefSeq" id="WP_070119024.1">
    <property type="nucleotide sequence ID" value="NZ_CAXATG010000006.1"/>
</dbReference>
<feature type="transmembrane region" description="Helical" evidence="1">
    <location>
        <begin position="159"/>
        <end position="176"/>
    </location>
</feature>
<dbReference type="OrthoDB" id="9813033at2"/>
<dbReference type="STRING" id="1524254.PHACT_14610"/>
<accession>A0A1E8CFB1</accession>
<evidence type="ECO:0000313" key="3">
    <source>
        <dbReference type="Proteomes" id="UP000175669"/>
    </source>
</evidence>
<feature type="transmembrane region" description="Helical" evidence="1">
    <location>
        <begin position="66"/>
        <end position="87"/>
    </location>
</feature>
<feature type="transmembrane region" description="Helical" evidence="1">
    <location>
        <begin position="133"/>
        <end position="152"/>
    </location>
</feature>
<proteinExistence type="predicted"/>
<keyword evidence="3" id="KW-1185">Reference proteome</keyword>
<name>A0A1E8CFB1_9GAMM</name>
<evidence type="ECO:0000313" key="2">
    <source>
        <dbReference type="EMBL" id="OFE11089.1"/>
    </source>
</evidence>
<dbReference type="AlphaFoldDB" id="A0A1E8CFB1"/>
<evidence type="ECO:0000256" key="1">
    <source>
        <dbReference type="SAM" id="Phobius"/>
    </source>
</evidence>
<dbReference type="EMBL" id="MASR01000003">
    <property type="protein sequence ID" value="OFE11089.1"/>
    <property type="molecule type" value="Genomic_DNA"/>
</dbReference>
<comment type="caution">
    <text evidence="2">The sequence shown here is derived from an EMBL/GenBank/DDBJ whole genome shotgun (WGS) entry which is preliminary data.</text>
</comment>
<feature type="transmembrane region" description="Helical" evidence="1">
    <location>
        <begin position="107"/>
        <end position="127"/>
    </location>
</feature>
<gene>
    <name evidence="2" type="ORF">PHACT_14610</name>
</gene>
<organism evidence="2 3">
    <name type="scientific">Pseudohongiella acticola</name>
    <dbReference type="NCBI Taxonomy" id="1524254"/>
    <lineage>
        <taxon>Bacteria</taxon>
        <taxon>Pseudomonadati</taxon>
        <taxon>Pseudomonadota</taxon>
        <taxon>Gammaproteobacteria</taxon>
        <taxon>Pseudomonadales</taxon>
        <taxon>Pseudohongiellaceae</taxon>
        <taxon>Pseudohongiella</taxon>
    </lineage>
</organism>